<name>A0A481ZE85_9VIRU</name>
<gene>
    <name evidence="1" type="ORF">LCPAC403_00850</name>
</gene>
<protein>
    <submittedName>
        <fullName evidence="1">Uncharacterized protein</fullName>
    </submittedName>
</protein>
<sequence length="85" mass="10096">MVLLWKVNLSMMADSNFFVKYCECQELIKIWGYVIVMDTYKLIPEIITEIETSEHGQPKLIIYFSENSDKESREIAMRDFFDFVA</sequence>
<dbReference type="EMBL" id="MK500588">
    <property type="protein sequence ID" value="QBK92951.1"/>
    <property type="molecule type" value="Genomic_DNA"/>
</dbReference>
<evidence type="ECO:0000313" key="1">
    <source>
        <dbReference type="EMBL" id="QBK92951.1"/>
    </source>
</evidence>
<organism evidence="1">
    <name type="scientific">Pithovirus LCPAC403</name>
    <dbReference type="NCBI Taxonomy" id="2506596"/>
    <lineage>
        <taxon>Viruses</taxon>
        <taxon>Pithoviruses</taxon>
    </lineage>
</organism>
<proteinExistence type="predicted"/>
<reference evidence="1" key="1">
    <citation type="journal article" date="2019" name="MBio">
        <title>Virus Genomes from Deep Sea Sediments Expand the Ocean Megavirome and Support Independent Origins of Viral Gigantism.</title>
        <authorList>
            <person name="Backstrom D."/>
            <person name="Yutin N."/>
            <person name="Jorgensen S.L."/>
            <person name="Dharamshi J."/>
            <person name="Homa F."/>
            <person name="Zaremba-Niedwiedzka K."/>
            <person name="Spang A."/>
            <person name="Wolf Y.I."/>
            <person name="Koonin E.V."/>
            <person name="Ettema T.J."/>
        </authorList>
    </citation>
    <scope>NUCLEOTIDE SEQUENCE</scope>
</reference>
<accession>A0A481ZE85</accession>